<protein>
    <submittedName>
        <fullName evidence="2">Uncharacterized protein</fullName>
    </submittedName>
</protein>
<keyword evidence="3" id="KW-1185">Reference proteome</keyword>
<name>A0A8X6JS84_TRICU</name>
<comment type="caution">
    <text evidence="2">The sequence shown here is derived from an EMBL/GenBank/DDBJ whole genome shotgun (WGS) entry which is preliminary data.</text>
</comment>
<dbReference type="AlphaFoldDB" id="A0A8X6JS84"/>
<accession>A0A8X6JS84</accession>
<feature type="region of interest" description="Disordered" evidence="1">
    <location>
        <begin position="34"/>
        <end position="74"/>
    </location>
</feature>
<gene>
    <name evidence="2" type="ORF">TNCT_183851</name>
</gene>
<evidence type="ECO:0000313" key="2">
    <source>
        <dbReference type="EMBL" id="GFR17451.1"/>
    </source>
</evidence>
<sequence>MPRFLNASFKVNGLVNSVCCKVIEDQIISSGTTTSNYRGRKYARAEREKKQLRDENGERSRKRSMEDGKVVMVK</sequence>
<feature type="compositionally biased region" description="Basic and acidic residues" evidence="1">
    <location>
        <begin position="43"/>
        <end position="74"/>
    </location>
</feature>
<dbReference type="Proteomes" id="UP000887116">
    <property type="component" value="Unassembled WGS sequence"/>
</dbReference>
<evidence type="ECO:0000313" key="3">
    <source>
        <dbReference type="Proteomes" id="UP000887116"/>
    </source>
</evidence>
<proteinExistence type="predicted"/>
<organism evidence="2 3">
    <name type="scientific">Trichonephila clavata</name>
    <name type="common">Joro spider</name>
    <name type="synonym">Nephila clavata</name>
    <dbReference type="NCBI Taxonomy" id="2740835"/>
    <lineage>
        <taxon>Eukaryota</taxon>
        <taxon>Metazoa</taxon>
        <taxon>Ecdysozoa</taxon>
        <taxon>Arthropoda</taxon>
        <taxon>Chelicerata</taxon>
        <taxon>Arachnida</taxon>
        <taxon>Araneae</taxon>
        <taxon>Araneomorphae</taxon>
        <taxon>Entelegynae</taxon>
        <taxon>Araneoidea</taxon>
        <taxon>Nephilidae</taxon>
        <taxon>Trichonephila</taxon>
    </lineage>
</organism>
<dbReference type="EMBL" id="BMAO01037397">
    <property type="protein sequence ID" value="GFR17451.1"/>
    <property type="molecule type" value="Genomic_DNA"/>
</dbReference>
<reference evidence="2" key="1">
    <citation type="submission" date="2020-07" db="EMBL/GenBank/DDBJ databases">
        <title>Multicomponent nature underlies the extraordinary mechanical properties of spider dragline silk.</title>
        <authorList>
            <person name="Kono N."/>
            <person name="Nakamura H."/>
            <person name="Mori M."/>
            <person name="Yoshida Y."/>
            <person name="Ohtoshi R."/>
            <person name="Malay A.D."/>
            <person name="Moran D.A.P."/>
            <person name="Tomita M."/>
            <person name="Numata K."/>
            <person name="Arakawa K."/>
        </authorList>
    </citation>
    <scope>NUCLEOTIDE SEQUENCE</scope>
</reference>
<evidence type="ECO:0000256" key="1">
    <source>
        <dbReference type="SAM" id="MobiDB-lite"/>
    </source>
</evidence>